<organism evidence="2 3">
    <name type="scientific">Mycolicibacterium fortuitum</name>
    <name type="common">Mycobacterium fortuitum</name>
    <dbReference type="NCBI Taxonomy" id="1766"/>
    <lineage>
        <taxon>Bacteria</taxon>
        <taxon>Bacillati</taxon>
        <taxon>Actinomycetota</taxon>
        <taxon>Actinomycetes</taxon>
        <taxon>Mycobacteriales</taxon>
        <taxon>Mycobacteriaceae</taxon>
        <taxon>Mycolicibacterium</taxon>
    </lineage>
</organism>
<dbReference type="RefSeq" id="WP_317722416.1">
    <property type="nucleotide sequence ID" value="NZ_JAWLVK010000027.1"/>
</dbReference>
<proteinExistence type="predicted"/>
<keyword evidence="1" id="KW-0812">Transmembrane</keyword>
<feature type="transmembrane region" description="Helical" evidence="1">
    <location>
        <begin position="32"/>
        <end position="55"/>
    </location>
</feature>
<keyword evidence="1" id="KW-0472">Membrane</keyword>
<gene>
    <name evidence="2" type="ORF">R4485_24970</name>
</gene>
<protein>
    <submittedName>
        <fullName evidence="2">Uncharacterized protein</fullName>
    </submittedName>
</protein>
<reference evidence="2" key="1">
    <citation type="submission" date="2023-10" db="EMBL/GenBank/DDBJ databases">
        <title>Mycolicibacterium fortuitum clinical isolates causing pulmonary infections in humans.</title>
        <authorList>
            <person name="Mejia-Ponce P.M."/>
            <person name="Zenteno-Cuevas R."/>
            <person name="Licona-Cassani C."/>
        </authorList>
    </citation>
    <scope>NUCLEOTIDE SEQUENCE</scope>
    <source>
        <strain evidence="2">M8</strain>
    </source>
</reference>
<comment type="caution">
    <text evidence="2">The sequence shown here is derived from an EMBL/GenBank/DDBJ whole genome shotgun (WGS) entry which is preliminary data.</text>
</comment>
<accession>A0AAE4VEP7</accession>
<name>A0AAE4VEP7_MYCFO</name>
<evidence type="ECO:0000313" key="3">
    <source>
        <dbReference type="Proteomes" id="UP001186041"/>
    </source>
</evidence>
<evidence type="ECO:0000256" key="1">
    <source>
        <dbReference type="SAM" id="Phobius"/>
    </source>
</evidence>
<dbReference type="EMBL" id="JAWLVV010000026">
    <property type="protein sequence ID" value="MDV7293406.1"/>
    <property type="molecule type" value="Genomic_DNA"/>
</dbReference>
<dbReference type="AlphaFoldDB" id="A0AAE4VEP7"/>
<evidence type="ECO:0000313" key="2">
    <source>
        <dbReference type="EMBL" id="MDV7293406.1"/>
    </source>
</evidence>
<feature type="transmembrane region" description="Helical" evidence="1">
    <location>
        <begin position="76"/>
        <end position="95"/>
    </location>
</feature>
<dbReference type="Proteomes" id="UP001186041">
    <property type="component" value="Unassembled WGS sequence"/>
</dbReference>
<sequence>VGVLGGGFGAWMDRRRLRRGVRFGGLLGCRRASAGVLVFLGGIGGFVLSLVATFIGGGGACVRRCALGALRGTTSFALVALLTVFAALVLATHLVDLLNDVHHGAVLPIGRFLPML</sequence>
<feature type="non-terminal residue" evidence="2">
    <location>
        <position position="1"/>
    </location>
</feature>
<keyword evidence="1" id="KW-1133">Transmembrane helix</keyword>